<keyword evidence="2" id="KW-0946">Virion</keyword>
<evidence type="ECO:0000313" key="4">
    <source>
        <dbReference type="EMBL" id="GAF94934.1"/>
    </source>
</evidence>
<protein>
    <recommendedName>
        <fullName evidence="3">Phage capsid-like C-terminal domain-containing protein</fullName>
    </recommendedName>
</protein>
<proteinExistence type="predicted"/>
<dbReference type="InterPro" id="IPR024455">
    <property type="entry name" value="Phage_capsid"/>
</dbReference>
<name>X0TNY5_9ZZZZ</name>
<dbReference type="EMBL" id="BARS01018479">
    <property type="protein sequence ID" value="GAF94934.1"/>
    <property type="molecule type" value="Genomic_DNA"/>
</dbReference>
<accession>X0TNY5</accession>
<dbReference type="AlphaFoldDB" id="X0TNY5"/>
<evidence type="ECO:0000256" key="2">
    <source>
        <dbReference type="ARBA" id="ARBA00022844"/>
    </source>
</evidence>
<dbReference type="NCBIfam" id="TIGR01554">
    <property type="entry name" value="major_cap_HK97"/>
    <property type="match status" value="1"/>
</dbReference>
<gene>
    <name evidence="4" type="ORF">S01H1_30062</name>
</gene>
<dbReference type="InterPro" id="IPR054612">
    <property type="entry name" value="Phage_capsid-like_C"/>
</dbReference>
<evidence type="ECO:0000259" key="3">
    <source>
        <dbReference type="Pfam" id="PF05065"/>
    </source>
</evidence>
<feature type="domain" description="Phage capsid-like C-terminal" evidence="3">
    <location>
        <begin position="11"/>
        <end position="87"/>
    </location>
</feature>
<comment type="subcellular location">
    <subcellularLocation>
        <location evidence="1">Virion</location>
    </subcellularLocation>
</comment>
<evidence type="ECO:0000256" key="1">
    <source>
        <dbReference type="ARBA" id="ARBA00004328"/>
    </source>
</evidence>
<feature type="non-terminal residue" evidence="4">
    <location>
        <position position="1"/>
    </location>
</feature>
<sequence>LAGNKGNVFTGAQAAYETPDTLFGYPLMFSDRSPGLGTTGDLMLCDLSYYLIKDGSGPFVAISPHVHFTTNRSVIKIFWNVDGEPWLSAPLPLEGSVANTVSPFVILQA</sequence>
<comment type="caution">
    <text evidence="4">The sequence shown here is derived from an EMBL/GenBank/DDBJ whole genome shotgun (WGS) entry which is preliminary data.</text>
</comment>
<reference evidence="4" key="1">
    <citation type="journal article" date="2014" name="Front. Microbiol.">
        <title>High frequency of phylogenetically diverse reductive dehalogenase-homologous genes in deep subseafloor sedimentary metagenomes.</title>
        <authorList>
            <person name="Kawai M."/>
            <person name="Futagami T."/>
            <person name="Toyoda A."/>
            <person name="Takaki Y."/>
            <person name="Nishi S."/>
            <person name="Hori S."/>
            <person name="Arai W."/>
            <person name="Tsubouchi T."/>
            <person name="Morono Y."/>
            <person name="Uchiyama I."/>
            <person name="Ito T."/>
            <person name="Fujiyama A."/>
            <person name="Inagaki F."/>
            <person name="Takami H."/>
        </authorList>
    </citation>
    <scope>NUCLEOTIDE SEQUENCE</scope>
    <source>
        <strain evidence="4">Expedition CK06-06</strain>
    </source>
</reference>
<organism evidence="4">
    <name type="scientific">marine sediment metagenome</name>
    <dbReference type="NCBI Taxonomy" id="412755"/>
    <lineage>
        <taxon>unclassified sequences</taxon>
        <taxon>metagenomes</taxon>
        <taxon>ecological metagenomes</taxon>
    </lineage>
</organism>
<dbReference type="GO" id="GO:0044423">
    <property type="term" value="C:virion component"/>
    <property type="evidence" value="ECO:0007669"/>
    <property type="project" value="UniProtKB-KW"/>
</dbReference>
<dbReference type="Pfam" id="PF05065">
    <property type="entry name" value="Phage_capsid"/>
    <property type="match status" value="1"/>
</dbReference>
<dbReference type="SUPFAM" id="SSF56563">
    <property type="entry name" value="Major capsid protein gp5"/>
    <property type="match status" value="1"/>
</dbReference>